<dbReference type="FunFam" id="3.40.50.300:FF:000299">
    <property type="entry name" value="ABC transporter ATP-binding protein/permease"/>
    <property type="match status" value="1"/>
</dbReference>
<keyword evidence="3" id="KW-1003">Cell membrane</keyword>
<dbReference type="InterPro" id="IPR005074">
    <property type="entry name" value="Peptidase_C39"/>
</dbReference>
<dbReference type="PROSITE" id="PS00211">
    <property type="entry name" value="ABC_TRANSPORTER_1"/>
    <property type="match status" value="1"/>
</dbReference>
<evidence type="ECO:0000259" key="12">
    <source>
        <dbReference type="PROSITE" id="PS50893"/>
    </source>
</evidence>
<dbReference type="GO" id="GO:0043213">
    <property type="term" value="P:bacteriocin transport"/>
    <property type="evidence" value="ECO:0007669"/>
    <property type="project" value="UniProtKB-KW"/>
</dbReference>
<keyword evidence="10" id="KW-0080">Bacteriocin transport</keyword>
<dbReference type="SUPFAM" id="SSF52540">
    <property type="entry name" value="P-loop containing nucleoside triphosphate hydrolases"/>
    <property type="match status" value="1"/>
</dbReference>
<feature type="transmembrane region" description="Helical" evidence="11">
    <location>
        <begin position="203"/>
        <end position="224"/>
    </location>
</feature>
<feature type="transmembrane region" description="Helical" evidence="11">
    <location>
        <begin position="167"/>
        <end position="191"/>
    </location>
</feature>
<evidence type="ECO:0000256" key="2">
    <source>
        <dbReference type="ARBA" id="ARBA00022448"/>
    </source>
</evidence>
<comment type="caution">
    <text evidence="15">The sequence shown here is derived from an EMBL/GenBank/DDBJ whole genome shotgun (WGS) entry which is preliminary data.</text>
</comment>
<feature type="domain" description="Peptidase C39" evidence="14">
    <location>
        <begin position="18"/>
        <end position="137"/>
    </location>
</feature>
<dbReference type="GO" id="GO:0005524">
    <property type="term" value="F:ATP binding"/>
    <property type="evidence" value="ECO:0007669"/>
    <property type="project" value="UniProtKB-KW"/>
</dbReference>
<feature type="domain" description="ABC transporter" evidence="12">
    <location>
        <begin position="493"/>
        <end position="726"/>
    </location>
</feature>
<keyword evidence="5" id="KW-0547">Nucleotide-binding</keyword>
<dbReference type="InterPro" id="IPR027417">
    <property type="entry name" value="P-loop_NTPase"/>
</dbReference>
<dbReference type="InterPro" id="IPR039421">
    <property type="entry name" value="Type_1_exporter"/>
</dbReference>
<evidence type="ECO:0000256" key="4">
    <source>
        <dbReference type="ARBA" id="ARBA00022692"/>
    </source>
</evidence>
<feature type="domain" description="ABC transmembrane type-1" evidence="13">
    <location>
        <begin position="168"/>
        <end position="449"/>
    </location>
</feature>
<evidence type="ECO:0000256" key="10">
    <source>
        <dbReference type="ARBA" id="ARBA00043264"/>
    </source>
</evidence>
<dbReference type="Pfam" id="PF00005">
    <property type="entry name" value="ABC_tran"/>
    <property type="match status" value="1"/>
</dbReference>
<dbReference type="Proteomes" id="UP000322981">
    <property type="component" value="Unassembled WGS sequence"/>
</dbReference>
<keyword evidence="4 11" id="KW-0812">Transmembrane</keyword>
<evidence type="ECO:0000259" key="14">
    <source>
        <dbReference type="PROSITE" id="PS50990"/>
    </source>
</evidence>
<keyword evidence="6" id="KW-0067">ATP-binding</keyword>
<gene>
    <name evidence="15" type="ORF">F2Q65_03080</name>
</gene>
<evidence type="ECO:0000256" key="11">
    <source>
        <dbReference type="SAM" id="Phobius"/>
    </source>
</evidence>
<sequence>MSASKPGPSLVKTPTILQMEALECGAAALAMILAYHGRWIPVEELRVLCGVSRDGSKALNIVKAARSLGMQAGGRRLEPDDLKKIQTPVILFVNLNHFVVFEGMAKAGYQLNDPAVGRRWISAAEFDEMFSGIVLTFEPTADFETGGVRPAILPGLLEIARRTRGPLLWLAGLGLLLSLVGILLPGLQRVYVDRVLVQELDDWVWPLAFTLLMVAPFVALLALMQGRLLGSINAKLSMVLSSRMVWHLLRLPVMFFSQRYAGMISSRVALADQLVLTISQGFSQILVNLALILMLVALMLQYSPTLTLIAVVLGLLNALVFQRMRKSLGEASEKIAMQSVKMSGKVMQGLRMIETLKSTGTDAAFFANWSGLQALFINAQQSIGRREALLSALQALFASLTSAVILVVGGHLTMVETFSIGMLVAFTTISVLFNQPVQVLVSVAGTLQQTKGDLAQIDDTLRYPQAREFQDEAQAGAVGAAEPAPSPRVTGRVTLENVRFGYAPLDAPLLDGLSLSIEPGSRIALVGGSGSGKSTIGKLVTGLFEPWQGQILFDGHTLTEIPRDILRTSLAVVDQEIVLFEGSIRDNISLWDQTLPQAQLIRAAKDAMIHDVIMARPEGYDAKVEENGRNFSGGQRQRLEIARALATNPKLLVLDEATSALDTLTEAALMDNVRRRGCSLLIIAHRLSTIRDSDEIILLDHGRVLQRGTHEALVAVDGPYRTLLET</sequence>
<dbReference type="RefSeq" id="WP_150090319.1">
    <property type="nucleotide sequence ID" value="NZ_JBFUOH010000065.1"/>
</dbReference>
<evidence type="ECO:0000256" key="1">
    <source>
        <dbReference type="ARBA" id="ARBA00004651"/>
    </source>
</evidence>
<keyword evidence="9 11" id="KW-0472">Membrane</keyword>
<dbReference type="InterPro" id="IPR011527">
    <property type="entry name" value="ABC1_TM_dom"/>
</dbReference>
<dbReference type="PANTHER" id="PTHR24221:SF654">
    <property type="entry name" value="ATP-BINDING CASSETTE SUB-FAMILY B MEMBER 6"/>
    <property type="match status" value="1"/>
</dbReference>
<dbReference type="PROSITE" id="PS50929">
    <property type="entry name" value="ABC_TM1F"/>
    <property type="match status" value="1"/>
</dbReference>
<dbReference type="GO" id="GO:0034040">
    <property type="term" value="F:ATPase-coupled lipid transmembrane transporter activity"/>
    <property type="evidence" value="ECO:0007669"/>
    <property type="project" value="TreeGrafter"/>
</dbReference>
<dbReference type="Pfam" id="PF00664">
    <property type="entry name" value="ABC_membrane"/>
    <property type="match status" value="1"/>
</dbReference>
<dbReference type="SMART" id="SM00382">
    <property type="entry name" value="AAA"/>
    <property type="match status" value="1"/>
</dbReference>
<dbReference type="Pfam" id="PF03412">
    <property type="entry name" value="Peptidase_C39"/>
    <property type="match status" value="1"/>
</dbReference>
<dbReference type="AlphaFoldDB" id="A0A5M8FPR2"/>
<dbReference type="Gene3D" id="3.90.70.10">
    <property type="entry name" value="Cysteine proteinases"/>
    <property type="match status" value="1"/>
</dbReference>
<reference evidence="15 16" key="1">
    <citation type="submission" date="2019-09" db="EMBL/GenBank/DDBJ databases">
        <title>Whole-genome sequence of the purple sulfur bacterium Thiohalocapsa marina DSM 19078.</title>
        <authorList>
            <person name="Kyndt J.A."/>
            <person name="Meyer T.E."/>
        </authorList>
    </citation>
    <scope>NUCLEOTIDE SEQUENCE [LARGE SCALE GENOMIC DNA]</scope>
    <source>
        <strain evidence="15 16">DSM 19078</strain>
    </source>
</reference>
<dbReference type="PROSITE" id="PS50893">
    <property type="entry name" value="ABC_TRANSPORTER_2"/>
    <property type="match status" value="1"/>
</dbReference>
<dbReference type="PROSITE" id="PS50990">
    <property type="entry name" value="PEPTIDASE_C39"/>
    <property type="match status" value="1"/>
</dbReference>
<evidence type="ECO:0000256" key="9">
    <source>
        <dbReference type="ARBA" id="ARBA00023136"/>
    </source>
</evidence>
<comment type="subcellular location">
    <subcellularLocation>
        <location evidence="1">Cell membrane</location>
        <topology evidence="1">Multi-pass membrane protein</topology>
    </subcellularLocation>
</comment>
<dbReference type="InterPro" id="IPR022514">
    <property type="entry name" value="NHPM_micro_ABC1"/>
</dbReference>
<dbReference type="PANTHER" id="PTHR24221">
    <property type="entry name" value="ATP-BINDING CASSETTE SUB-FAMILY B"/>
    <property type="match status" value="1"/>
</dbReference>
<dbReference type="InterPro" id="IPR003439">
    <property type="entry name" value="ABC_transporter-like_ATP-bd"/>
</dbReference>
<keyword evidence="16" id="KW-1185">Reference proteome</keyword>
<dbReference type="InterPro" id="IPR036640">
    <property type="entry name" value="ABC1_TM_sf"/>
</dbReference>
<evidence type="ECO:0000256" key="8">
    <source>
        <dbReference type="ARBA" id="ARBA00022989"/>
    </source>
</evidence>
<dbReference type="GO" id="GO:0016887">
    <property type="term" value="F:ATP hydrolysis activity"/>
    <property type="evidence" value="ECO:0007669"/>
    <property type="project" value="InterPro"/>
</dbReference>
<organism evidence="15 16">
    <name type="scientific">Thiohalocapsa marina</name>
    <dbReference type="NCBI Taxonomy" id="424902"/>
    <lineage>
        <taxon>Bacteria</taxon>
        <taxon>Pseudomonadati</taxon>
        <taxon>Pseudomonadota</taxon>
        <taxon>Gammaproteobacteria</taxon>
        <taxon>Chromatiales</taxon>
        <taxon>Chromatiaceae</taxon>
        <taxon>Thiohalocapsa</taxon>
    </lineage>
</organism>
<dbReference type="Gene3D" id="3.40.50.300">
    <property type="entry name" value="P-loop containing nucleotide triphosphate hydrolases"/>
    <property type="match status" value="1"/>
</dbReference>
<dbReference type="InterPro" id="IPR003593">
    <property type="entry name" value="AAA+_ATPase"/>
</dbReference>
<dbReference type="GO" id="GO:0015031">
    <property type="term" value="P:protein transport"/>
    <property type="evidence" value="ECO:0007669"/>
    <property type="project" value="UniProtKB-KW"/>
</dbReference>
<proteinExistence type="predicted"/>
<evidence type="ECO:0000313" key="16">
    <source>
        <dbReference type="Proteomes" id="UP000322981"/>
    </source>
</evidence>
<evidence type="ECO:0000259" key="13">
    <source>
        <dbReference type="PROSITE" id="PS50929"/>
    </source>
</evidence>
<keyword evidence="8 11" id="KW-1133">Transmembrane helix</keyword>
<accession>A0A5M8FPR2</accession>
<evidence type="ECO:0000313" key="15">
    <source>
        <dbReference type="EMBL" id="KAA6186893.1"/>
    </source>
</evidence>
<evidence type="ECO:0000256" key="5">
    <source>
        <dbReference type="ARBA" id="ARBA00022741"/>
    </source>
</evidence>
<dbReference type="GO" id="GO:0005886">
    <property type="term" value="C:plasma membrane"/>
    <property type="evidence" value="ECO:0007669"/>
    <property type="project" value="UniProtKB-SubCell"/>
</dbReference>
<feature type="transmembrane region" description="Helical" evidence="11">
    <location>
        <begin position="388"/>
        <end position="408"/>
    </location>
</feature>
<evidence type="ECO:0000256" key="6">
    <source>
        <dbReference type="ARBA" id="ARBA00022840"/>
    </source>
</evidence>
<protein>
    <submittedName>
        <fullName evidence="15">NHLP family bacteriocin export ABC transporter peptidase/permease/ATPase subunit</fullName>
    </submittedName>
</protein>
<dbReference type="GO" id="GO:0008233">
    <property type="term" value="F:peptidase activity"/>
    <property type="evidence" value="ECO:0007669"/>
    <property type="project" value="InterPro"/>
</dbReference>
<feature type="transmembrane region" description="Helical" evidence="11">
    <location>
        <begin position="285"/>
        <end position="316"/>
    </location>
</feature>
<dbReference type="InterPro" id="IPR017871">
    <property type="entry name" value="ABC_transporter-like_CS"/>
</dbReference>
<evidence type="ECO:0000256" key="3">
    <source>
        <dbReference type="ARBA" id="ARBA00022475"/>
    </source>
</evidence>
<dbReference type="SUPFAM" id="SSF90123">
    <property type="entry name" value="ABC transporter transmembrane region"/>
    <property type="match status" value="1"/>
</dbReference>
<dbReference type="GO" id="GO:0140359">
    <property type="term" value="F:ABC-type transporter activity"/>
    <property type="evidence" value="ECO:0007669"/>
    <property type="project" value="InterPro"/>
</dbReference>
<dbReference type="EMBL" id="VWXX01000003">
    <property type="protein sequence ID" value="KAA6186893.1"/>
    <property type="molecule type" value="Genomic_DNA"/>
</dbReference>
<evidence type="ECO:0000256" key="7">
    <source>
        <dbReference type="ARBA" id="ARBA00022927"/>
    </source>
</evidence>
<dbReference type="OrthoDB" id="9759820at2"/>
<dbReference type="GO" id="GO:0006508">
    <property type="term" value="P:proteolysis"/>
    <property type="evidence" value="ECO:0007669"/>
    <property type="project" value="InterPro"/>
</dbReference>
<dbReference type="Gene3D" id="1.20.1560.10">
    <property type="entry name" value="ABC transporter type 1, transmembrane domain"/>
    <property type="match status" value="1"/>
</dbReference>
<keyword evidence="2" id="KW-0813">Transport</keyword>
<name>A0A5M8FPR2_9GAMM</name>
<keyword evidence="7" id="KW-0653">Protein transport</keyword>
<dbReference type="NCBIfam" id="TIGR03796">
    <property type="entry name" value="NHLM_micro_ABC1"/>
    <property type="match status" value="1"/>
</dbReference>